<dbReference type="GO" id="GO:0043565">
    <property type="term" value="F:sequence-specific DNA binding"/>
    <property type="evidence" value="ECO:0007669"/>
    <property type="project" value="TreeGrafter"/>
</dbReference>
<evidence type="ECO:0000259" key="5">
    <source>
        <dbReference type="PROSITE" id="PS50931"/>
    </source>
</evidence>
<dbReference type="EMBL" id="CP024770">
    <property type="protein sequence ID" value="QGY32921.1"/>
    <property type="molecule type" value="Genomic_DNA"/>
</dbReference>
<dbReference type="Pfam" id="PF03466">
    <property type="entry name" value="LysR_substrate"/>
    <property type="match status" value="1"/>
</dbReference>
<dbReference type="InterPro" id="IPR036388">
    <property type="entry name" value="WH-like_DNA-bd_sf"/>
</dbReference>
<proteinExistence type="inferred from homology"/>
<dbReference type="FunFam" id="1.10.10.10:FF:000001">
    <property type="entry name" value="LysR family transcriptional regulator"/>
    <property type="match status" value="1"/>
</dbReference>
<dbReference type="AlphaFoldDB" id="A0A6B9G5D3"/>
<dbReference type="PANTHER" id="PTHR30537:SF1">
    <property type="entry name" value="HTH-TYPE TRANSCRIPTIONAL REGULATOR PGRR"/>
    <property type="match status" value="1"/>
</dbReference>
<dbReference type="InterPro" id="IPR000847">
    <property type="entry name" value="LysR_HTH_N"/>
</dbReference>
<dbReference type="InterPro" id="IPR036390">
    <property type="entry name" value="WH_DNA-bd_sf"/>
</dbReference>
<keyword evidence="6" id="KW-0614">Plasmid</keyword>
<organism evidence="6 7">
    <name type="scientific">Pantoea cypripedii</name>
    <name type="common">Pectobacterium cypripedii</name>
    <name type="synonym">Erwinia cypripedii</name>
    <dbReference type="NCBI Taxonomy" id="55209"/>
    <lineage>
        <taxon>Bacteria</taxon>
        <taxon>Pseudomonadati</taxon>
        <taxon>Pseudomonadota</taxon>
        <taxon>Gammaproteobacteria</taxon>
        <taxon>Enterobacterales</taxon>
        <taxon>Erwiniaceae</taxon>
        <taxon>Pantoea</taxon>
    </lineage>
</organism>
<dbReference type="RefSeq" id="WP_208718870.1">
    <property type="nucleotide sequence ID" value="NZ_CP024770.1"/>
</dbReference>
<dbReference type="InterPro" id="IPR058163">
    <property type="entry name" value="LysR-type_TF_proteobact-type"/>
</dbReference>
<dbReference type="GO" id="GO:0003700">
    <property type="term" value="F:DNA-binding transcription factor activity"/>
    <property type="evidence" value="ECO:0007669"/>
    <property type="project" value="InterPro"/>
</dbReference>
<dbReference type="PANTHER" id="PTHR30537">
    <property type="entry name" value="HTH-TYPE TRANSCRIPTIONAL REGULATOR"/>
    <property type="match status" value="1"/>
</dbReference>
<dbReference type="Gene3D" id="1.10.10.10">
    <property type="entry name" value="Winged helix-like DNA-binding domain superfamily/Winged helix DNA-binding domain"/>
    <property type="match status" value="1"/>
</dbReference>
<protein>
    <submittedName>
        <fullName evidence="6">LysR family transcriptional regulator</fullName>
    </submittedName>
</protein>
<dbReference type="SUPFAM" id="SSF53850">
    <property type="entry name" value="Periplasmic binding protein-like II"/>
    <property type="match status" value="1"/>
</dbReference>
<evidence type="ECO:0000313" key="7">
    <source>
        <dbReference type="Proteomes" id="UP000502005"/>
    </source>
</evidence>
<dbReference type="InterPro" id="IPR005119">
    <property type="entry name" value="LysR_subst-bd"/>
</dbReference>
<dbReference type="Gene3D" id="3.40.190.290">
    <property type="match status" value="1"/>
</dbReference>
<evidence type="ECO:0000256" key="4">
    <source>
        <dbReference type="ARBA" id="ARBA00023163"/>
    </source>
</evidence>
<dbReference type="PROSITE" id="PS50931">
    <property type="entry name" value="HTH_LYSR"/>
    <property type="match status" value="1"/>
</dbReference>
<reference evidence="6 7" key="1">
    <citation type="submission" date="2017-11" db="EMBL/GenBank/DDBJ databases">
        <title>Genome sequence of Pantoea cypripedii NE1.</title>
        <authorList>
            <person name="Nascimento F.X."/>
        </authorList>
    </citation>
    <scope>NUCLEOTIDE SEQUENCE [LARGE SCALE GENOMIC DNA]</scope>
    <source>
        <strain evidence="6 7">NE1</strain>
        <plasmid evidence="7">pne1b</plasmid>
    </source>
</reference>
<evidence type="ECO:0000256" key="3">
    <source>
        <dbReference type="ARBA" id="ARBA00023125"/>
    </source>
</evidence>
<dbReference type="Proteomes" id="UP000502005">
    <property type="component" value="Plasmid pNE1B"/>
</dbReference>
<sequence length="313" mass="34368">MKQPTLNDLNAFIAVATHLNFRRAADLLGVSHSALSHAMRALENNLGTRLLNRTTRSVSLTQDGERLLASLIPALSNLDSVLSEVAATRGNPSGVVRINATEGAIGLLLQTIVPRFHHLYPDVELELVAEGQLIDIVERGFDAGVRFGDAIPKDMVAVRLGPDVRFLAVASPNYLDQFTAPQVPDDLHQHRCIRQRLPSGKRYRWEFMKHDEEVNIDVPGVLTLNSNHLMVQAAADGLGIAYVPEFYASDLLNAGRLIPVLKDWCPVISGLFIYFPNNRHMPPGLRALIDVIKESPDWHSVDILTSGPTSAGT</sequence>
<feature type="domain" description="HTH lysR-type" evidence="5">
    <location>
        <begin position="4"/>
        <end position="61"/>
    </location>
</feature>
<gene>
    <name evidence="6" type="ORF">CUN67_28730</name>
</gene>
<keyword evidence="2" id="KW-0805">Transcription regulation</keyword>
<evidence type="ECO:0000256" key="2">
    <source>
        <dbReference type="ARBA" id="ARBA00023015"/>
    </source>
</evidence>
<dbReference type="Pfam" id="PF00126">
    <property type="entry name" value="HTH_1"/>
    <property type="match status" value="1"/>
</dbReference>
<name>A0A6B9G5D3_PANCY</name>
<accession>A0A6B9G5D3</accession>
<keyword evidence="3" id="KW-0238">DNA-binding</keyword>
<dbReference type="SUPFAM" id="SSF46785">
    <property type="entry name" value="Winged helix' DNA-binding domain"/>
    <property type="match status" value="1"/>
</dbReference>
<evidence type="ECO:0000256" key="1">
    <source>
        <dbReference type="ARBA" id="ARBA00009437"/>
    </source>
</evidence>
<evidence type="ECO:0000313" key="6">
    <source>
        <dbReference type="EMBL" id="QGY32921.1"/>
    </source>
</evidence>
<keyword evidence="4" id="KW-0804">Transcription</keyword>
<dbReference type="CDD" id="cd08474">
    <property type="entry name" value="PBP2_CrgA_like_5"/>
    <property type="match status" value="1"/>
</dbReference>
<comment type="similarity">
    <text evidence="1">Belongs to the LysR transcriptional regulatory family.</text>
</comment>
<geneLocation type="plasmid" evidence="7">
    <name>pne1b</name>
</geneLocation>
<dbReference type="GO" id="GO:0006351">
    <property type="term" value="P:DNA-templated transcription"/>
    <property type="evidence" value="ECO:0007669"/>
    <property type="project" value="TreeGrafter"/>
</dbReference>